<proteinExistence type="predicted"/>
<evidence type="ECO:0000313" key="2">
    <source>
        <dbReference type="EMBL" id="CAB5222831.1"/>
    </source>
</evidence>
<feature type="region of interest" description="Disordered" evidence="1">
    <location>
        <begin position="1"/>
        <end position="25"/>
    </location>
</feature>
<evidence type="ECO:0000256" key="1">
    <source>
        <dbReference type="SAM" id="MobiDB-lite"/>
    </source>
</evidence>
<name>A0A6J7WXT3_9CAUD</name>
<sequence>MTLQQSHFNRARSLDPATSHAAANQAQDLARQHFDLIVGCLQRFGARGKDGIAELTGLDGNQVARRLPELAKIGLVELTGRVTKSKSGRAEREWCFVPIQRELI</sequence>
<organism evidence="2">
    <name type="scientific">uncultured Caudovirales phage</name>
    <dbReference type="NCBI Taxonomy" id="2100421"/>
    <lineage>
        <taxon>Viruses</taxon>
        <taxon>Duplodnaviria</taxon>
        <taxon>Heunggongvirae</taxon>
        <taxon>Uroviricota</taxon>
        <taxon>Caudoviricetes</taxon>
        <taxon>Peduoviridae</taxon>
        <taxon>Maltschvirus</taxon>
        <taxon>Maltschvirus maltsch</taxon>
    </lineage>
</organism>
<gene>
    <name evidence="2" type="ORF">UFOVP379_36</name>
</gene>
<accession>A0A6J7WXT3</accession>
<dbReference type="InterPro" id="IPR036390">
    <property type="entry name" value="WH_DNA-bd_sf"/>
</dbReference>
<dbReference type="EMBL" id="LR798307">
    <property type="protein sequence ID" value="CAB5222831.1"/>
    <property type="molecule type" value="Genomic_DNA"/>
</dbReference>
<dbReference type="SUPFAM" id="SSF46785">
    <property type="entry name" value="Winged helix' DNA-binding domain"/>
    <property type="match status" value="1"/>
</dbReference>
<protein>
    <submittedName>
        <fullName evidence="2">Uncharacterized protein</fullName>
    </submittedName>
</protein>
<reference evidence="2" key="1">
    <citation type="submission" date="2020-05" db="EMBL/GenBank/DDBJ databases">
        <authorList>
            <person name="Chiriac C."/>
            <person name="Salcher M."/>
            <person name="Ghai R."/>
            <person name="Kavagutti S V."/>
        </authorList>
    </citation>
    <scope>NUCLEOTIDE SEQUENCE</scope>
</reference>